<protein>
    <submittedName>
        <fullName evidence="1">Uncharacterized protein</fullName>
    </submittedName>
</protein>
<reference evidence="1 2" key="1">
    <citation type="submission" date="2016-10" db="EMBL/GenBank/DDBJ databases">
        <authorList>
            <person name="de Groot N.N."/>
        </authorList>
    </citation>
    <scope>NUCLEOTIDE SEQUENCE [LARGE SCALE GENOMIC DNA]</scope>
    <source>
        <strain evidence="1 2">DSM 19706</strain>
    </source>
</reference>
<sequence>MKLVKLIEEGRAIRFFQADFNRFAKLLLKELGYTSQYKFSIPAVSHSRDMNGQRDIYNIRLHIEKPIKAHEIAYEEKLKP</sequence>
<dbReference type="EMBL" id="FOHK01000001">
    <property type="protein sequence ID" value="SES65378.1"/>
    <property type="molecule type" value="Genomic_DNA"/>
</dbReference>
<organism evidence="1 2">
    <name type="scientific">Thalassotalea agarivorans</name>
    <name type="common">Thalassomonas agarivorans</name>
    <dbReference type="NCBI Taxonomy" id="349064"/>
    <lineage>
        <taxon>Bacteria</taxon>
        <taxon>Pseudomonadati</taxon>
        <taxon>Pseudomonadota</taxon>
        <taxon>Gammaproteobacteria</taxon>
        <taxon>Alteromonadales</taxon>
        <taxon>Colwelliaceae</taxon>
        <taxon>Thalassotalea</taxon>
    </lineage>
</organism>
<gene>
    <name evidence="1" type="ORF">SAMN05660429_00128</name>
</gene>
<keyword evidence="2" id="KW-1185">Reference proteome</keyword>
<name>A0A1H9YAE8_THASX</name>
<dbReference type="Proteomes" id="UP000199308">
    <property type="component" value="Unassembled WGS sequence"/>
</dbReference>
<proteinExistence type="predicted"/>
<accession>A0A1H9YAE8</accession>
<dbReference type="RefSeq" id="WP_093326790.1">
    <property type="nucleotide sequence ID" value="NZ_AP027363.1"/>
</dbReference>
<evidence type="ECO:0000313" key="1">
    <source>
        <dbReference type="EMBL" id="SES65378.1"/>
    </source>
</evidence>
<dbReference type="AlphaFoldDB" id="A0A1H9YAE8"/>
<evidence type="ECO:0000313" key="2">
    <source>
        <dbReference type="Proteomes" id="UP000199308"/>
    </source>
</evidence>